<feature type="signal peptide" evidence="1">
    <location>
        <begin position="1"/>
        <end position="18"/>
    </location>
</feature>
<gene>
    <name evidence="2" type="ORF">F5050DRAFT_1785742</name>
</gene>
<keyword evidence="1" id="KW-0732">Signal</keyword>
<name>A0ABQ8Q3C6_9AGAR</name>
<organism evidence="2 3">
    <name type="scientific">Lentinula boryana</name>
    <dbReference type="NCBI Taxonomy" id="40481"/>
    <lineage>
        <taxon>Eukaryota</taxon>
        <taxon>Fungi</taxon>
        <taxon>Dikarya</taxon>
        <taxon>Basidiomycota</taxon>
        <taxon>Agaricomycotina</taxon>
        <taxon>Agaricomycetes</taxon>
        <taxon>Agaricomycetidae</taxon>
        <taxon>Agaricales</taxon>
        <taxon>Marasmiineae</taxon>
        <taxon>Omphalotaceae</taxon>
        <taxon>Lentinula</taxon>
    </lineage>
</organism>
<reference evidence="2" key="1">
    <citation type="submission" date="2022-08" db="EMBL/GenBank/DDBJ databases">
        <authorList>
            <consortium name="DOE Joint Genome Institute"/>
            <person name="Min B."/>
            <person name="Riley R."/>
            <person name="Sierra-Patev S."/>
            <person name="Naranjo-Ortiz M."/>
            <person name="Looney B."/>
            <person name="Konkel Z."/>
            <person name="Slot J.C."/>
            <person name="Sakamoto Y."/>
            <person name="Steenwyk J.L."/>
            <person name="Rokas A."/>
            <person name="Carro J."/>
            <person name="Camarero S."/>
            <person name="Ferreira P."/>
            <person name="Molpeceres G."/>
            <person name="Ruiz-Duenas F.J."/>
            <person name="Serrano A."/>
            <person name="Henrissat B."/>
            <person name="Drula E."/>
            <person name="Hughes K.W."/>
            <person name="Mata J.L."/>
            <person name="Ishikawa N.K."/>
            <person name="Vargas-Isla R."/>
            <person name="Ushijima S."/>
            <person name="Smith C.A."/>
            <person name="Ahrendt S."/>
            <person name="Andreopoulos W."/>
            <person name="He G."/>
            <person name="Labutti K."/>
            <person name="Lipzen A."/>
            <person name="Ng V."/>
            <person name="Sandor L."/>
            <person name="Barry K."/>
            <person name="Martinez A.T."/>
            <person name="Xiao Y."/>
            <person name="Gibbons J.G."/>
            <person name="Terashima K."/>
            <person name="Hibbett D.S."/>
            <person name="Grigoriev I.V."/>
        </authorList>
    </citation>
    <scope>NUCLEOTIDE SEQUENCE</scope>
    <source>
        <strain evidence="2">TFB10827</strain>
    </source>
</reference>
<evidence type="ECO:0000256" key="1">
    <source>
        <dbReference type="SAM" id="SignalP"/>
    </source>
</evidence>
<comment type="caution">
    <text evidence="2">The sequence shown here is derived from an EMBL/GenBank/DDBJ whole genome shotgun (WGS) entry which is preliminary data.</text>
</comment>
<keyword evidence="3" id="KW-1185">Reference proteome</keyword>
<protein>
    <recommendedName>
        <fullName evidence="4">Secreted protein</fullName>
    </recommendedName>
</protein>
<sequence length="92" mass="10315">MALLIWMIFSFQLSCMSANALLPHSSQCILHRQGPSTNAIPGERHQIPRVTAGSFLPVYRVLSQRNATQTGAGIESRTLFSLAGRCFFFFRR</sequence>
<accession>A0ABQ8Q3C6</accession>
<evidence type="ECO:0008006" key="4">
    <source>
        <dbReference type="Google" id="ProtNLM"/>
    </source>
</evidence>
<feature type="chain" id="PRO_5046538292" description="Secreted protein" evidence="1">
    <location>
        <begin position="19"/>
        <end position="92"/>
    </location>
</feature>
<evidence type="ECO:0000313" key="3">
    <source>
        <dbReference type="Proteomes" id="UP001163828"/>
    </source>
</evidence>
<proteinExistence type="predicted"/>
<evidence type="ECO:0000313" key="2">
    <source>
        <dbReference type="EMBL" id="KAJ3992898.1"/>
    </source>
</evidence>
<dbReference type="Proteomes" id="UP001163828">
    <property type="component" value="Unassembled WGS sequence"/>
</dbReference>
<dbReference type="EMBL" id="MU790812">
    <property type="protein sequence ID" value="KAJ3992898.1"/>
    <property type="molecule type" value="Genomic_DNA"/>
</dbReference>